<evidence type="ECO:0000256" key="1">
    <source>
        <dbReference type="SAM" id="Phobius"/>
    </source>
</evidence>
<keyword evidence="1" id="KW-1133">Transmembrane helix</keyword>
<feature type="transmembrane region" description="Helical" evidence="1">
    <location>
        <begin position="187"/>
        <end position="205"/>
    </location>
</feature>
<dbReference type="GeneID" id="4271438"/>
<evidence type="ECO:0000313" key="2">
    <source>
        <dbReference type="EMBL" id="ABI51665.1"/>
    </source>
</evidence>
<organism evidence="2">
    <name type="scientific">Tetrahymena malaccensis</name>
    <dbReference type="NCBI Taxonomy" id="5901"/>
    <lineage>
        <taxon>Eukaryota</taxon>
        <taxon>Sar</taxon>
        <taxon>Alveolata</taxon>
        <taxon>Ciliophora</taxon>
        <taxon>Intramacronucleata</taxon>
        <taxon>Oligohymenophorea</taxon>
        <taxon>Hymenostomatida</taxon>
        <taxon>Tetrahymenina</taxon>
        <taxon>Tetrahymenidae</taxon>
        <taxon>Tetrahymena</taxon>
    </lineage>
</organism>
<keyword evidence="2" id="KW-0496">Mitochondrion</keyword>
<gene>
    <name evidence="2" type="primary">ymf62</name>
</gene>
<keyword evidence="1" id="KW-0472">Membrane</keyword>
<feature type="transmembrane region" description="Helical" evidence="1">
    <location>
        <begin position="82"/>
        <end position="105"/>
    </location>
</feature>
<dbReference type="EMBL" id="DQ927303">
    <property type="protein sequence ID" value="ABI51665.1"/>
    <property type="molecule type" value="Genomic_DNA"/>
</dbReference>
<dbReference type="AlphaFoldDB" id="Q09F86"/>
<dbReference type="RefSeq" id="YP_740756.1">
    <property type="nucleotide sequence ID" value="NC_008337.1"/>
</dbReference>
<sequence length="257" mass="31094">MFLITITSYFSNIIEFNSYIIHIIDFITPLFFLENFIIQFFILYLFYLLIVNNNLYYILLYIFLEIVFFWVYFLMFMINLTFYWFFMSLAEFAIIFIAVVLLFYLNIDGLHLKYNNNINNIIYFLPSLVLFLIFFNIDYFSELELFLPLELSYMDFYDDYYEGFNNTIMNDFTPLTLSYYSINSAEFIIIGLLLLLGSVACVNLYKSNKNYTIVKQSNLLTMFDFFKDFINFSFIRKQDLNNQTNFNPSLRSIKKKY</sequence>
<proteinExistence type="predicted"/>
<keyword evidence="1" id="KW-0812">Transmembrane</keyword>
<reference evidence="2" key="1">
    <citation type="journal article" date="2007" name="PLoS ONE">
        <title>Complete mitochondrial genome sequence of three tetrahymena species reveals mutation hot spots and accelerated nonsynonymous substitutions in Ymf genes.</title>
        <authorList>
            <person name="Moradian M.M."/>
            <person name="Beglaryan D."/>
            <person name="Skozylas J.M."/>
            <person name="Kerikorian V."/>
        </authorList>
    </citation>
    <scope>NUCLEOTIDE SEQUENCE</scope>
    <source>
        <strain evidence="2">MP75</strain>
    </source>
</reference>
<feature type="transmembrane region" description="Helical" evidence="1">
    <location>
        <begin position="20"/>
        <end position="48"/>
    </location>
</feature>
<geneLocation type="mitochondrion" evidence="2"/>
<feature type="transmembrane region" description="Helical" evidence="1">
    <location>
        <begin position="55"/>
        <end position="76"/>
    </location>
</feature>
<accession>Q09F86</accession>
<name>Q09F86_TETMA</name>
<protein>
    <submittedName>
        <fullName evidence="2">Ymf62</fullName>
    </submittedName>
</protein>
<feature type="transmembrane region" description="Helical" evidence="1">
    <location>
        <begin position="117"/>
        <end position="137"/>
    </location>
</feature>